<sequence>MTLTSLLWLTGAMAVFVLANAGLRVYVASPHLPVLVGALLLFTCGNLMMVRIMREQGLALAIAVSSVLQLLLITAVAVLWFGERPGGTQLLGLIFGLVAVILIAWPQGGRA</sequence>
<organism evidence="2 3">
    <name type="scientific">Rubellimicrobium thermophilum DSM 16684</name>
    <dbReference type="NCBI Taxonomy" id="1123069"/>
    <lineage>
        <taxon>Bacteria</taxon>
        <taxon>Pseudomonadati</taxon>
        <taxon>Pseudomonadota</taxon>
        <taxon>Alphaproteobacteria</taxon>
        <taxon>Rhodobacterales</taxon>
        <taxon>Roseobacteraceae</taxon>
        <taxon>Rubellimicrobium</taxon>
    </lineage>
</organism>
<reference evidence="2 3" key="1">
    <citation type="journal article" date="2013" name="Stand. Genomic Sci.">
        <title>Genome sequence of the reddish-pigmented Rubellimicrobium thermophilum type strain (DSM 16684(T)), a member of the Roseobacter clade.</title>
        <authorList>
            <person name="Fiebig A."/>
            <person name="Riedel T."/>
            <person name="Gronow S."/>
            <person name="Petersen J."/>
            <person name="Klenk H.P."/>
            <person name="Goker M."/>
        </authorList>
    </citation>
    <scope>NUCLEOTIDE SEQUENCE [LARGE SCALE GENOMIC DNA]</scope>
    <source>
        <strain evidence="2 3">DSM 16684</strain>
    </source>
</reference>
<dbReference type="HOGENOM" id="CLU_171020_0_0_5"/>
<evidence type="ECO:0008006" key="4">
    <source>
        <dbReference type="Google" id="ProtNLM"/>
    </source>
</evidence>
<protein>
    <recommendedName>
        <fullName evidence="4">EamA-like transporter family</fullName>
    </recommendedName>
</protein>
<feature type="transmembrane region" description="Helical" evidence="1">
    <location>
        <begin position="31"/>
        <end position="50"/>
    </location>
</feature>
<dbReference type="Proteomes" id="UP000015346">
    <property type="component" value="Unassembled WGS sequence"/>
</dbReference>
<dbReference type="SUPFAM" id="SSF103481">
    <property type="entry name" value="Multidrug resistance efflux transporter EmrE"/>
    <property type="match status" value="1"/>
</dbReference>
<dbReference type="AlphaFoldDB" id="S9SA34"/>
<evidence type="ECO:0000313" key="2">
    <source>
        <dbReference type="EMBL" id="EPX83089.1"/>
    </source>
</evidence>
<dbReference type="OrthoDB" id="8115659at2"/>
<dbReference type="EMBL" id="AOLV01000033">
    <property type="protein sequence ID" value="EPX83089.1"/>
    <property type="molecule type" value="Genomic_DNA"/>
</dbReference>
<evidence type="ECO:0000256" key="1">
    <source>
        <dbReference type="SAM" id="Phobius"/>
    </source>
</evidence>
<feature type="transmembrane region" description="Helical" evidence="1">
    <location>
        <begin position="57"/>
        <end position="81"/>
    </location>
</feature>
<comment type="caution">
    <text evidence="2">The sequence shown here is derived from an EMBL/GenBank/DDBJ whole genome shotgun (WGS) entry which is preliminary data.</text>
</comment>
<proteinExistence type="predicted"/>
<gene>
    <name evidence="2" type="ORF">ruthe_02706</name>
</gene>
<dbReference type="Gene3D" id="1.10.3730.20">
    <property type="match status" value="1"/>
</dbReference>
<keyword evidence="1" id="KW-0812">Transmembrane</keyword>
<keyword evidence="3" id="KW-1185">Reference proteome</keyword>
<dbReference type="STRING" id="1123069.ruthe_02706"/>
<keyword evidence="1" id="KW-0472">Membrane</keyword>
<keyword evidence="1" id="KW-1133">Transmembrane helix</keyword>
<feature type="transmembrane region" description="Helical" evidence="1">
    <location>
        <begin position="87"/>
        <end position="105"/>
    </location>
</feature>
<dbReference type="InterPro" id="IPR037185">
    <property type="entry name" value="EmrE-like"/>
</dbReference>
<accession>S9SA34</accession>
<name>S9SA34_9RHOB</name>
<evidence type="ECO:0000313" key="3">
    <source>
        <dbReference type="Proteomes" id="UP000015346"/>
    </source>
</evidence>
<dbReference type="RefSeq" id="WP_021098778.1">
    <property type="nucleotide sequence ID" value="NZ_KE557324.1"/>
</dbReference>